<accession>A0A1M5BLU4</accession>
<keyword evidence="2" id="KW-0813">Transport</keyword>
<keyword evidence="5 6" id="KW-0472">Membrane</keyword>
<feature type="transmembrane region" description="Helical" evidence="6">
    <location>
        <begin position="52"/>
        <end position="69"/>
    </location>
</feature>
<dbReference type="OrthoDB" id="9793415at2"/>
<dbReference type="SUPFAM" id="SSF103473">
    <property type="entry name" value="MFS general substrate transporter"/>
    <property type="match status" value="1"/>
</dbReference>
<proteinExistence type="predicted"/>
<dbReference type="InterPro" id="IPR050327">
    <property type="entry name" value="Proton-linked_MCT"/>
</dbReference>
<feature type="transmembrane region" description="Helical" evidence="6">
    <location>
        <begin position="170"/>
        <end position="189"/>
    </location>
</feature>
<evidence type="ECO:0000313" key="9">
    <source>
        <dbReference type="Proteomes" id="UP000184196"/>
    </source>
</evidence>
<feature type="transmembrane region" description="Helical" evidence="6">
    <location>
        <begin position="350"/>
        <end position="370"/>
    </location>
</feature>
<protein>
    <submittedName>
        <fullName evidence="8">Nitrate/nitrite transporter NarK</fullName>
    </submittedName>
</protein>
<evidence type="ECO:0000256" key="4">
    <source>
        <dbReference type="ARBA" id="ARBA00022989"/>
    </source>
</evidence>
<evidence type="ECO:0000256" key="1">
    <source>
        <dbReference type="ARBA" id="ARBA00004651"/>
    </source>
</evidence>
<feature type="transmembrane region" description="Helical" evidence="6">
    <location>
        <begin position="318"/>
        <end position="338"/>
    </location>
</feature>
<feature type="transmembrane region" description="Helical" evidence="6">
    <location>
        <begin position="138"/>
        <end position="158"/>
    </location>
</feature>
<dbReference type="Proteomes" id="UP000184196">
    <property type="component" value="Unassembled WGS sequence"/>
</dbReference>
<sequence>MNQPNQPSAARAWAVTFAGMGINLALGVLYTWSVFAAALIDQLNWTKTQSQFPYTLACVMFALFMVPAGRMVDKFGPRLVATIGGILAGAGMIISGVTQSLVGITIGFGLIVGAALGFGYGAPTPAAVKWFQPHKKGLISGLVVAGFGLASVYTAPLTKYFLTNYGISRTFIYEGIIFFAVIMILAQVLTFPPPGYVPYGGPPPATRAASAASSKYDFSPREMLATPQFYLLWLMFCFAASAGLLIIGHLAKIAQIQGGINWGFVFVAVLAVANAGGRILAGWLSDRLGRTNTMLLVFAIQAANMLLFASYKSAATLFIGSVLTGIAYGANLSLFPSATYDYFGLKNAGINYGLVFTAWGAGALIGPIIAGRAADLTGGYNASYLISAALLVVAAILSFVTKPPTKPVSDGQAVKV</sequence>
<dbReference type="InterPro" id="IPR011701">
    <property type="entry name" value="MFS"/>
</dbReference>
<reference evidence="9" key="1">
    <citation type="submission" date="2016-11" db="EMBL/GenBank/DDBJ databases">
        <authorList>
            <person name="Varghese N."/>
            <person name="Submissions S."/>
        </authorList>
    </citation>
    <scope>NUCLEOTIDE SEQUENCE [LARGE SCALE GENOMIC DNA]</scope>
    <source>
        <strain evidence="9">DSM 11792</strain>
    </source>
</reference>
<dbReference type="CDD" id="cd17353">
    <property type="entry name" value="MFS_OFA_like"/>
    <property type="match status" value="1"/>
</dbReference>
<dbReference type="InterPro" id="IPR020846">
    <property type="entry name" value="MFS_dom"/>
</dbReference>
<dbReference type="Pfam" id="PF07690">
    <property type="entry name" value="MFS_1"/>
    <property type="match status" value="1"/>
</dbReference>
<feature type="transmembrane region" description="Helical" evidence="6">
    <location>
        <begin position="230"/>
        <end position="250"/>
    </location>
</feature>
<keyword evidence="9" id="KW-1185">Reference proteome</keyword>
<evidence type="ECO:0000256" key="3">
    <source>
        <dbReference type="ARBA" id="ARBA00022692"/>
    </source>
</evidence>
<dbReference type="EMBL" id="FQUW01000029">
    <property type="protein sequence ID" value="SHF43573.1"/>
    <property type="molecule type" value="Genomic_DNA"/>
</dbReference>
<feature type="transmembrane region" description="Helical" evidence="6">
    <location>
        <begin position="293"/>
        <end position="311"/>
    </location>
</feature>
<gene>
    <name evidence="8" type="ORF">SAMN02745218_02254</name>
</gene>
<feature type="transmembrane region" description="Helical" evidence="6">
    <location>
        <begin position="75"/>
        <end position="94"/>
    </location>
</feature>
<feature type="transmembrane region" description="Helical" evidence="6">
    <location>
        <begin position="382"/>
        <end position="400"/>
    </location>
</feature>
<evidence type="ECO:0000256" key="6">
    <source>
        <dbReference type="SAM" id="Phobius"/>
    </source>
</evidence>
<dbReference type="Gene3D" id="1.20.1250.20">
    <property type="entry name" value="MFS general substrate transporter like domains"/>
    <property type="match status" value="2"/>
</dbReference>
<dbReference type="GO" id="GO:0005886">
    <property type="term" value="C:plasma membrane"/>
    <property type="evidence" value="ECO:0007669"/>
    <property type="project" value="UniProtKB-SubCell"/>
</dbReference>
<evidence type="ECO:0000259" key="7">
    <source>
        <dbReference type="PROSITE" id="PS50850"/>
    </source>
</evidence>
<evidence type="ECO:0000256" key="5">
    <source>
        <dbReference type="ARBA" id="ARBA00023136"/>
    </source>
</evidence>
<dbReference type="InterPro" id="IPR036259">
    <property type="entry name" value="MFS_trans_sf"/>
</dbReference>
<name>A0A1M5BLU4_9FIRM</name>
<organism evidence="8 9">
    <name type="scientific">Desulfofundulus australicus DSM 11792</name>
    <dbReference type="NCBI Taxonomy" id="1121425"/>
    <lineage>
        <taxon>Bacteria</taxon>
        <taxon>Bacillati</taxon>
        <taxon>Bacillota</taxon>
        <taxon>Clostridia</taxon>
        <taxon>Eubacteriales</taxon>
        <taxon>Peptococcaceae</taxon>
        <taxon>Desulfofundulus</taxon>
    </lineage>
</organism>
<dbReference type="AlphaFoldDB" id="A0A1M5BLU4"/>
<feature type="transmembrane region" description="Helical" evidence="6">
    <location>
        <begin position="262"/>
        <end position="281"/>
    </location>
</feature>
<dbReference type="PANTHER" id="PTHR11360">
    <property type="entry name" value="MONOCARBOXYLATE TRANSPORTER"/>
    <property type="match status" value="1"/>
</dbReference>
<feature type="transmembrane region" description="Helical" evidence="6">
    <location>
        <begin position="12"/>
        <end position="40"/>
    </location>
</feature>
<dbReference type="PROSITE" id="PS50850">
    <property type="entry name" value="MFS"/>
    <property type="match status" value="1"/>
</dbReference>
<comment type="subcellular location">
    <subcellularLocation>
        <location evidence="1">Cell membrane</location>
        <topology evidence="1">Multi-pass membrane protein</topology>
    </subcellularLocation>
</comment>
<evidence type="ECO:0000313" key="8">
    <source>
        <dbReference type="EMBL" id="SHF43573.1"/>
    </source>
</evidence>
<dbReference type="RefSeq" id="WP_073166339.1">
    <property type="nucleotide sequence ID" value="NZ_FQUW01000029.1"/>
</dbReference>
<feature type="transmembrane region" description="Helical" evidence="6">
    <location>
        <begin position="101"/>
        <end position="118"/>
    </location>
</feature>
<keyword evidence="4 6" id="KW-1133">Transmembrane helix</keyword>
<dbReference type="GO" id="GO:0022857">
    <property type="term" value="F:transmembrane transporter activity"/>
    <property type="evidence" value="ECO:0007669"/>
    <property type="project" value="InterPro"/>
</dbReference>
<evidence type="ECO:0000256" key="2">
    <source>
        <dbReference type="ARBA" id="ARBA00022448"/>
    </source>
</evidence>
<dbReference type="PANTHER" id="PTHR11360:SF304">
    <property type="entry name" value="MFS DOMAIN-CONTAINING PROTEIN"/>
    <property type="match status" value="1"/>
</dbReference>
<feature type="domain" description="Major facilitator superfamily (MFS) profile" evidence="7">
    <location>
        <begin position="11"/>
        <end position="406"/>
    </location>
</feature>
<keyword evidence="3 6" id="KW-0812">Transmembrane</keyword>